<keyword evidence="1" id="KW-0812">Transmembrane</keyword>
<dbReference type="EMBL" id="BARW01029136">
    <property type="protein sequence ID" value="GAJ06169.1"/>
    <property type="molecule type" value="Genomic_DNA"/>
</dbReference>
<organism evidence="2">
    <name type="scientific">marine sediment metagenome</name>
    <dbReference type="NCBI Taxonomy" id="412755"/>
    <lineage>
        <taxon>unclassified sequences</taxon>
        <taxon>metagenomes</taxon>
        <taxon>ecological metagenomes</taxon>
    </lineage>
</organism>
<keyword evidence="1" id="KW-0472">Membrane</keyword>
<protein>
    <submittedName>
        <fullName evidence="2">Uncharacterized protein</fullName>
    </submittedName>
</protein>
<dbReference type="AlphaFoldDB" id="X1TLM6"/>
<sequence length="150" mass="17673">MPRTPIERTLTLKGQLALASFLSSELLYIPTVIIIILLLTTFALLLYVILLKITFGFRQKSKKRQFEIWQNLILEYLSGEVSSKKIAKEVRIKDFSLFSEFMEKYLETLKGEDFENLTHLLKEMGLFDYNLKRLGSRKRWHRVYAAFFLG</sequence>
<feature type="transmembrane region" description="Helical" evidence="1">
    <location>
        <begin position="27"/>
        <end position="55"/>
    </location>
</feature>
<name>X1TLM6_9ZZZZ</name>
<gene>
    <name evidence="2" type="ORF">S12H4_46895</name>
</gene>
<proteinExistence type="predicted"/>
<feature type="non-terminal residue" evidence="2">
    <location>
        <position position="150"/>
    </location>
</feature>
<accession>X1TLM6</accession>
<comment type="caution">
    <text evidence="2">The sequence shown here is derived from an EMBL/GenBank/DDBJ whole genome shotgun (WGS) entry which is preliminary data.</text>
</comment>
<keyword evidence="1" id="KW-1133">Transmembrane helix</keyword>
<evidence type="ECO:0000256" key="1">
    <source>
        <dbReference type="SAM" id="Phobius"/>
    </source>
</evidence>
<evidence type="ECO:0000313" key="2">
    <source>
        <dbReference type="EMBL" id="GAJ06169.1"/>
    </source>
</evidence>
<reference evidence="2" key="1">
    <citation type="journal article" date="2014" name="Front. Microbiol.">
        <title>High frequency of phylogenetically diverse reductive dehalogenase-homologous genes in deep subseafloor sedimentary metagenomes.</title>
        <authorList>
            <person name="Kawai M."/>
            <person name="Futagami T."/>
            <person name="Toyoda A."/>
            <person name="Takaki Y."/>
            <person name="Nishi S."/>
            <person name="Hori S."/>
            <person name="Arai W."/>
            <person name="Tsubouchi T."/>
            <person name="Morono Y."/>
            <person name="Uchiyama I."/>
            <person name="Ito T."/>
            <person name="Fujiyama A."/>
            <person name="Inagaki F."/>
            <person name="Takami H."/>
        </authorList>
    </citation>
    <scope>NUCLEOTIDE SEQUENCE</scope>
    <source>
        <strain evidence="2">Expedition CK06-06</strain>
    </source>
</reference>